<evidence type="ECO:0000313" key="5">
    <source>
        <dbReference type="EMBL" id="TWO71316.1"/>
    </source>
</evidence>
<dbReference type="InterPro" id="IPR050237">
    <property type="entry name" value="ATP-dep_AMP-bd_enzyme"/>
</dbReference>
<dbReference type="PANTHER" id="PTHR43767">
    <property type="entry name" value="LONG-CHAIN-FATTY-ACID--COA LIGASE"/>
    <property type="match status" value="1"/>
</dbReference>
<protein>
    <submittedName>
        <fullName evidence="5">Long-chain fatty acid--CoA ligase</fullName>
    </submittedName>
</protein>
<dbReference type="SUPFAM" id="SSF56801">
    <property type="entry name" value="Acetyl-CoA synthetase-like"/>
    <property type="match status" value="1"/>
</dbReference>
<evidence type="ECO:0000256" key="2">
    <source>
        <dbReference type="ARBA" id="ARBA00022598"/>
    </source>
</evidence>
<dbReference type="InterPro" id="IPR020845">
    <property type="entry name" value="AMP-binding_CS"/>
</dbReference>
<dbReference type="AlphaFoldDB" id="A0A562ZSI4"/>
<gene>
    <name evidence="5" type="ORF">FN976_10345</name>
</gene>
<dbReference type="Pfam" id="PF00501">
    <property type="entry name" value="AMP-binding"/>
    <property type="match status" value="1"/>
</dbReference>
<dbReference type="OrthoDB" id="8870348at2"/>
<dbReference type="InterPro" id="IPR000873">
    <property type="entry name" value="AMP-dep_synth/lig_dom"/>
</dbReference>
<dbReference type="InterPro" id="IPR025110">
    <property type="entry name" value="AMP-bd_C"/>
</dbReference>
<feature type="domain" description="AMP-binding enzyme C-terminal" evidence="4">
    <location>
        <begin position="414"/>
        <end position="488"/>
    </location>
</feature>
<keyword evidence="2 5" id="KW-0436">Ligase</keyword>
<evidence type="ECO:0000256" key="1">
    <source>
        <dbReference type="ARBA" id="ARBA00006432"/>
    </source>
</evidence>
<comment type="caution">
    <text evidence="5">The sequence shown here is derived from an EMBL/GenBank/DDBJ whole genome shotgun (WGS) entry which is preliminary data.</text>
</comment>
<dbReference type="PROSITE" id="PS00455">
    <property type="entry name" value="AMP_BINDING"/>
    <property type="match status" value="1"/>
</dbReference>
<dbReference type="PANTHER" id="PTHR43767:SF1">
    <property type="entry name" value="NONRIBOSOMAL PEPTIDE SYNTHASE PES1 (EUROFUNG)-RELATED"/>
    <property type="match status" value="1"/>
</dbReference>
<dbReference type="Proteomes" id="UP000318199">
    <property type="component" value="Unassembled WGS sequence"/>
</dbReference>
<feature type="domain" description="AMP-dependent synthetase/ligase" evidence="3">
    <location>
        <begin position="11"/>
        <end position="363"/>
    </location>
</feature>
<accession>A0A562ZSI4</accession>
<sequence length="511" mass="55005">MGMTLLHALRLNARRHPQRIAFCFRESALSYAELLACTERAMCALAALGLAPGEKVPMLSTNHADMLVAYFALTGVGAIPAPLNYRLADDDLRHGIAAAHARFVLLGSGFAERAEALADPARRWIWFADAEDHAPADALRWQALQAGATGAVPEGRAGSTVMLHTSGTTGRPKGALRSRFGFEERAIEQGFGMDDRTLCVLPICLGAGCVYTLLPLYLGASIRLHEHFDAGAVIDAIEQERIHSTMLLPAMLQAMVEHPRFGGADLSSLHVIQSGAGALSGTLKRALLARFGDGVLNIYAASSEVGPYANLKGAEVRDHLDGNCVGRPFFGVELKLLGDDGAEVAPGEVGEICCRSESQYDEYFEDPELTASTRRGDFLTVGDLGRLDANGLLHFVGRKRDIIKSGGINIYASEIEEVLQQHPGVAEAHCVGLPDNRWTELICAVVVPRAGQQPTADDITAFAAAHLAAYKKPRRVVFMAEVPKNLTGRVLKTQLVEQVLAMPKPDMKENA</sequence>
<evidence type="ECO:0000313" key="6">
    <source>
        <dbReference type="Proteomes" id="UP000318199"/>
    </source>
</evidence>
<evidence type="ECO:0000259" key="3">
    <source>
        <dbReference type="Pfam" id="PF00501"/>
    </source>
</evidence>
<comment type="similarity">
    <text evidence="1">Belongs to the ATP-dependent AMP-binding enzyme family.</text>
</comment>
<dbReference type="InterPro" id="IPR042099">
    <property type="entry name" value="ANL_N_sf"/>
</dbReference>
<dbReference type="FunFam" id="3.30.300.30:FF:000008">
    <property type="entry name" value="2,3-dihydroxybenzoate-AMP ligase"/>
    <property type="match status" value="1"/>
</dbReference>
<reference evidence="5 6" key="1">
    <citation type="submission" date="2019-07" db="EMBL/GenBank/DDBJ databases">
        <title>Caenimonas sedimenti sp. nov., isolated from activated sludge.</title>
        <authorList>
            <person name="Xu J."/>
        </authorList>
    </citation>
    <scope>NUCLEOTIDE SEQUENCE [LARGE SCALE GENOMIC DNA]</scope>
    <source>
        <strain evidence="5 6">HX-9-20</strain>
    </source>
</reference>
<organism evidence="5 6">
    <name type="scientific">Caenimonas sedimenti</name>
    <dbReference type="NCBI Taxonomy" id="2596921"/>
    <lineage>
        <taxon>Bacteria</taxon>
        <taxon>Pseudomonadati</taxon>
        <taxon>Pseudomonadota</taxon>
        <taxon>Betaproteobacteria</taxon>
        <taxon>Burkholderiales</taxon>
        <taxon>Comamonadaceae</taxon>
        <taxon>Caenimonas</taxon>
    </lineage>
</organism>
<dbReference type="InterPro" id="IPR045851">
    <property type="entry name" value="AMP-bd_C_sf"/>
</dbReference>
<evidence type="ECO:0000259" key="4">
    <source>
        <dbReference type="Pfam" id="PF13193"/>
    </source>
</evidence>
<dbReference type="Pfam" id="PF13193">
    <property type="entry name" value="AMP-binding_C"/>
    <property type="match status" value="1"/>
</dbReference>
<dbReference type="Gene3D" id="3.30.300.30">
    <property type="match status" value="1"/>
</dbReference>
<dbReference type="GO" id="GO:0016878">
    <property type="term" value="F:acid-thiol ligase activity"/>
    <property type="evidence" value="ECO:0007669"/>
    <property type="project" value="UniProtKB-ARBA"/>
</dbReference>
<proteinExistence type="inferred from homology"/>
<keyword evidence="6" id="KW-1185">Reference proteome</keyword>
<dbReference type="EMBL" id="VOBQ01000008">
    <property type="protein sequence ID" value="TWO71316.1"/>
    <property type="molecule type" value="Genomic_DNA"/>
</dbReference>
<dbReference type="Gene3D" id="3.40.50.12780">
    <property type="entry name" value="N-terminal domain of ligase-like"/>
    <property type="match status" value="1"/>
</dbReference>
<name>A0A562ZSI4_9BURK</name>
<dbReference type="RefSeq" id="WP_145892930.1">
    <property type="nucleotide sequence ID" value="NZ_VOBQ01000008.1"/>
</dbReference>